<keyword evidence="7" id="KW-1185">Reference proteome</keyword>
<evidence type="ECO:0000313" key="7">
    <source>
        <dbReference type="Proteomes" id="UP000675121"/>
    </source>
</evidence>
<accession>A0A9N8QUR8</accession>
<proteinExistence type="inferred from homology"/>
<dbReference type="SUPFAM" id="SSF52317">
    <property type="entry name" value="Class I glutamine amidotransferase-like"/>
    <property type="match status" value="1"/>
</dbReference>
<evidence type="ECO:0000256" key="2">
    <source>
        <dbReference type="ARBA" id="ARBA00052718"/>
    </source>
</evidence>
<dbReference type="PANTHER" id="PTHR43235:SF1">
    <property type="entry name" value="GLUTAMINE AMIDOTRANSFERASE PB2B2.05-RELATED"/>
    <property type="match status" value="1"/>
</dbReference>
<dbReference type="InterPro" id="IPR029062">
    <property type="entry name" value="Class_I_gatase-like"/>
</dbReference>
<keyword evidence="6" id="KW-0378">Hydrolase</keyword>
<gene>
    <name evidence="6" type="primary">puuD_1</name>
    <name evidence="6" type="ORF">R70211_00783</name>
</gene>
<dbReference type="AlphaFoldDB" id="A0A9N8QUR8"/>
<reference evidence="6" key="1">
    <citation type="submission" date="2021-02" db="EMBL/GenBank/DDBJ databases">
        <authorList>
            <person name="Vanwijnsberghe S."/>
        </authorList>
    </citation>
    <scope>NUCLEOTIDE SEQUENCE</scope>
    <source>
        <strain evidence="6">R-70211</strain>
    </source>
</reference>
<dbReference type="GO" id="GO:0033969">
    <property type="term" value="F:gamma-glutamyl-gamma-aminobutyrate hydrolase activity"/>
    <property type="evidence" value="ECO:0007669"/>
    <property type="project" value="UniProtKB-EC"/>
</dbReference>
<comment type="similarity">
    <text evidence="1">Belongs to the peptidase C26 family.</text>
</comment>
<comment type="caution">
    <text evidence="6">The sequence shown here is derived from an EMBL/GenBank/DDBJ whole genome shotgun (WGS) entry which is preliminary data.</text>
</comment>
<dbReference type="FunFam" id="3.40.50.880:FF:000030">
    <property type="entry name" value="Gamma-glutamyl-gamma-aminobutyrate hydrolase PuuD"/>
    <property type="match status" value="1"/>
</dbReference>
<dbReference type="EMBL" id="CAJNAS010000002">
    <property type="protein sequence ID" value="CAE6865750.1"/>
    <property type="molecule type" value="Genomic_DNA"/>
</dbReference>
<dbReference type="Proteomes" id="UP000675121">
    <property type="component" value="Unassembled WGS sequence"/>
</dbReference>
<comment type="catalytic activity">
    <reaction evidence="2">
        <text>4-(gamma-L-glutamylamino)butanoate + H2O = 4-aminobutanoate + L-glutamate</text>
        <dbReference type="Rhea" id="RHEA:19737"/>
        <dbReference type="ChEBI" id="CHEBI:15377"/>
        <dbReference type="ChEBI" id="CHEBI:29985"/>
        <dbReference type="ChEBI" id="CHEBI:58800"/>
        <dbReference type="ChEBI" id="CHEBI:59888"/>
        <dbReference type="EC" id="3.5.1.94"/>
    </reaction>
</comment>
<dbReference type="Pfam" id="PF07722">
    <property type="entry name" value="Peptidase_C26"/>
    <property type="match status" value="1"/>
</dbReference>
<dbReference type="Gene3D" id="3.40.50.880">
    <property type="match status" value="1"/>
</dbReference>
<comment type="pathway">
    <text evidence="4">Amine and polyamine degradation; putrescine degradation; 4-aminobutanoate from putrescine: step 4/4.</text>
</comment>
<evidence type="ECO:0000256" key="3">
    <source>
        <dbReference type="ARBA" id="ARBA00055068"/>
    </source>
</evidence>
<evidence type="ECO:0000256" key="1">
    <source>
        <dbReference type="ARBA" id="ARBA00011083"/>
    </source>
</evidence>
<protein>
    <recommendedName>
        <fullName evidence="5">gamma-glutamyl-gamma-aminobutyrate hydrolase</fullName>
        <ecNumber evidence="5">3.5.1.94</ecNumber>
    </recommendedName>
</protein>
<dbReference type="GO" id="GO:0005829">
    <property type="term" value="C:cytosol"/>
    <property type="evidence" value="ECO:0007669"/>
    <property type="project" value="TreeGrafter"/>
</dbReference>
<organism evidence="6 7">
    <name type="scientific">Paraburkholderia domus</name>
    <dbReference type="NCBI Taxonomy" id="2793075"/>
    <lineage>
        <taxon>Bacteria</taxon>
        <taxon>Pseudomonadati</taxon>
        <taxon>Pseudomonadota</taxon>
        <taxon>Betaproteobacteria</taxon>
        <taxon>Burkholderiales</taxon>
        <taxon>Burkholderiaceae</taxon>
        <taxon>Paraburkholderia</taxon>
    </lineage>
</organism>
<dbReference type="PANTHER" id="PTHR43235">
    <property type="entry name" value="GLUTAMINE AMIDOTRANSFERASE PB2B2.05-RELATED"/>
    <property type="match status" value="1"/>
</dbReference>
<evidence type="ECO:0000256" key="4">
    <source>
        <dbReference type="ARBA" id="ARBA00060634"/>
    </source>
</evidence>
<evidence type="ECO:0000313" key="6">
    <source>
        <dbReference type="EMBL" id="CAE6865750.1"/>
    </source>
</evidence>
<dbReference type="InterPro" id="IPR044668">
    <property type="entry name" value="PuuD-like"/>
</dbReference>
<dbReference type="GO" id="GO:0006598">
    <property type="term" value="P:polyamine catabolic process"/>
    <property type="evidence" value="ECO:0007669"/>
    <property type="project" value="TreeGrafter"/>
</dbReference>
<dbReference type="EC" id="3.5.1.94" evidence="5"/>
<name>A0A9N8QUR8_9BURK</name>
<dbReference type="InterPro" id="IPR011697">
    <property type="entry name" value="Peptidase_C26"/>
</dbReference>
<sequence length="266" mass="28826">MPAFQTSPPRRPVVGIIADSIEFHGHRGHSVLHGYVRAVNEIAQAMPVMLPVAAEVLDGTTLLGALDGIVLTGSPSNVAAERYGASALPAATRQDTHRDAVVFGLLPALIRRGLPVLGICRGFQELNVIHRGTLEPAVHEQPGRLDHREGDHNRPIERWYDNSHPIHVIPGGVLEGLAGELVMQVNSLHHQGVDRLGDGLRPEATAPDGLVEAFSIADVPQFTLAVQWHPEMRIDDCPLSRAIFAAFGNACRTRQREREQAILSAS</sequence>
<evidence type="ECO:0000256" key="5">
    <source>
        <dbReference type="ARBA" id="ARBA00066788"/>
    </source>
</evidence>
<dbReference type="CDD" id="cd01745">
    <property type="entry name" value="GATase1_2"/>
    <property type="match status" value="1"/>
</dbReference>
<dbReference type="PROSITE" id="PS51273">
    <property type="entry name" value="GATASE_TYPE_1"/>
    <property type="match status" value="1"/>
</dbReference>
<comment type="function">
    <text evidence="3">Involved in the breakdown of putrescine via hydrolysis of the gamma-glutamyl linkage of gamma-glutamyl-gamma-aminobutyrate.</text>
</comment>
<dbReference type="RefSeq" id="WP_201082751.1">
    <property type="nucleotide sequence ID" value="NZ_CAJNAS010000002.1"/>
</dbReference>